<keyword evidence="5 7" id="KW-0067">ATP-binding</keyword>
<accession>A0A929QYD5</accession>
<comment type="similarity">
    <text evidence="7">Belongs to the tRNA(Ile)-lysidine synthase family.</text>
</comment>
<dbReference type="InterPro" id="IPR012094">
    <property type="entry name" value="tRNA_Ile_lys_synt"/>
</dbReference>
<dbReference type="PANTHER" id="PTHR43033">
    <property type="entry name" value="TRNA(ILE)-LYSIDINE SYNTHASE-RELATED"/>
    <property type="match status" value="1"/>
</dbReference>
<evidence type="ECO:0000313" key="10">
    <source>
        <dbReference type="EMBL" id="MBF0940879.1"/>
    </source>
</evidence>
<gene>
    <name evidence="7 10" type="primary">tilS</name>
    <name evidence="10" type="ORF">HXK03_08420</name>
</gene>
<evidence type="ECO:0000256" key="6">
    <source>
        <dbReference type="ARBA" id="ARBA00048539"/>
    </source>
</evidence>
<evidence type="ECO:0000256" key="1">
    <source>
        <dbReference type="ARBA" id="ARBA00022490"/>
    </source>
</evidence>
<feature type="domain" description="tRNA(Ile)-lysidine synthase substrate-binding" evidence="9">
    <location>
        <begin position="282"/>
        <end position="341"/>
    </location>
</feature>
<comment type="subcellular location">
    <subcellularLocation>
        <location evidence="7">Cytoplasm</location>
    </subcellularLocation>
</comment>
<evidence type="ECO:0000313" key="11">
    <source>
        <dbReference type="Proteomes" id="UP000718630"/>
    </source>
</evidence>
<evidence type="ECO:0000256" key="4">
    <source>
        <dbReference type="ARBA" id="ARBA00022741"/>
    </source>
</evidence>
<feature type="binding site" evidence="7">
    <location>
        <begin position="47"/>
        <end position="52"/>
    </location>
    <ligand>
        <name>ATP</name>
        <dbReference type="ChEBI" id="CHEBI:30616"/>
    </ligand>
</feature>
<dbReference type="AlphaFoldDB" id="A0A929QYD5"/>
<dbReference type="GO" id="GO:0032267">
    <property type="term" value="F:tRNA(Ile)-lysidine synthase activity"/>
    <property type="evidence" value="ECO:0007669"/>
    <property type="project" value="UniProtKB-EC"/>
</dbReference>
<dbReference type="SUPFAM" id="SSF82829">
    <property type="entry name" value="MesJ substrate recognition domain-like"/>
    <property type="match status" value="1"/>
</dbReference>
<evidence type="ECO:0000256" key="2">
    <source>
        <dbReference type="ARBA" id="ARBA00022598"/>
    </source>
</evidence>
<dbReference type="GO" id="GO:0005524">
    <property type="term" value="F:ATP binding"/>
    <property type="evidence" value="ECO:0007669"/>
    <property type="project" value="UniProtKB-UniRule"/>
</dbReference>
<dbReference type="CDD" id="cd01992">
    <property type="entry name" value="TilS_N"/>
    <property type="match status" value="1"/>
</dbReference>
<dbReference type="Pfam" id="PF01171">
    <property type="entry name" value="ATP_bind_3"/>
    <property type="match status" value="1"/>
</dbReference>
<dbReference type="EMBL" id="JABZFZ010000547">
    <property type="protein sequence ID" value="MBF0940879.1"/>
    <property type="molecule type" value="Genomic_DNA"/>
</dbReference>
<dbReference type="GO" id="GO:0006400">
    <property type="term" value="P:tRNA modification"/>
    <property type="evidence" value="ECO:0007669"/>
    <property type="project" value="UniProtKB-UniRule"/>
</dbReference>
<dbReference type="InterPro" id="IPR015262">
    <property type="entry name" value="tRNA_Ile_lys_synt_subst-bd"/>
</dbReference>
<comment type="domain">
    <text evidence="7">The N-terminal region contains the highly conserved SGGXDS motif, predicted to be a P-loop motif involved in ATP binding.</text>
</comment>
<dbReference type="SUPFAM" id="SSF52402">
    <property type="entry name" value="Adenine nucleotide alpha hydrolases-like"/>
    <property type="match status" value="1"/>
</dbReference>
<dbReference type="Gene3D" id="1.20.59.20">
    <property type="match status" value="1"/>
</dbReference>
<feature type="domain" description="tRNA(Ile)-lysidine/2-thiocytidine synthase N-terminal" evidence="8">
    <location>
        <begin position="42"/>
        <end position="207"/>
    </location>
</feature>
<proteinExistence type="inferred from homology"/>
<reference evidence="10" key="1">
    <citation type="submission" date="2020-04" db="EMBL/GenBank/DDBJ databases">
        <title>Deep metagenomics examines the oral microbiome during advanced dental caries in children, revealing novel taxa and co-occurrences with host molecules.</title>
        <authorList>
            <person name="Baker J.L."/>
            <person name="Morton J.T."/>
            <person name="Dinis M."/>
            <person name="Alvarez R."/>
            <person name="Tran N.C."/>
            <person name="Knight R."/>
            <person name="Edlund A."/>
        </authorList>
    </citation>
    <scope>NUCLEOTIDE SEQUENCE</scope>
    <source>
        <strain evidence="10">JCVI_32_bin.64</strain>
    </source>
</reference>
<dbReference type="PANTHER" id="PTHR43033:SF1">
    <property type="entry name" value="TRNA(ILE)-LYSIDINE SYNTHASE-RELATED"/>
    <property type="match status" value="1"/>
</dbReference>
<keyword evidence="2 7" id="KW-0436">Ligase</keyword>
<evidence type="ECO:0000256" key="5">
    <source>
        <dbReference type="ARBA" id="ARBA00022840"/>
    </source>
</evidence>
<comment type="caution">
    <text evidence="10">The sequence shown here is derived from an EMBL/GenBank/DDBJ whole genome shotgun (WGS) entry which is preliminary data.</text>
</comment>
<dbReference type="InterPro" id="IPR014729">
    <property type="entry name" value="Rossmann-like_a/b/a_fold"/>
</dbReference>
<keyword evidence="1 7" id="KW-0963">Cytoplasm</keyword>
<organism evidence="10 11">
    <name type="scientific">Schaalia georgiae</name>
    <dbReference type="NCBI Taxonomy" id="52768"/>
    <lineage>
        <taxon>Bacteria</taxon>
        <taxon>Bacillati</taxon>
        <taxon>Actinomycetota</taxon>
        <taxon>Actinomycetes</taxon>
        <taxon>Actinomycetales</taxon>
        <taxon>Actinomycetaceae</taxon>
        <taxon>Schaalia</taxon>
    </lineage>
</organism>
<evidence type="ECO:0000259" key="9">
    <source>
        <dbReference type="Pfam" id="PF09179"/>
    </source>
</evidence>
<dbReference type="GO" id="GO:0005737">
    <property type="term" value="C:cytoplasm"/>
    <property type="evidence" value="ECO:0007669"/>
    <property type="project" value="UniProtKB-SubCell"/>
</dbReference>
<evidence type="ECO:0000256" key="7">
    <source>
        <dbReference type="HAMAP-Rule" id="MF_01161"/>
    </source>
</evidence>
<comment type="catalytic activity">
    <reaction evidence="6 7">
        <text>cytidine(34) in tRNA(Ile2) + L-lysine + ATP = lysidine(34) in tRNA(Ile2) + AMP + diphosphate + H(+)</text>
        <dbReference type="Rhea" id="RHEA:43744"/>
        <dbReference type="Rhea" id="RHEA-COMP:10625"/>
        <dbReference type="Rhea" id="RHEA-COMP:10670"/>
        <dbReference type="ChEBI" id="CHEBI:15378"/>
        <dbReference type="ChEBI" id="CHEBI:30616"/>
        <dbReference type="ChEBI" id="CHEBI:32551"/>
        <dbReference type="ChEBI" id="CHEBI:33019"/>
        <dbReference type="ChEBI" id="CHEBI:82748"/>
        <dbReference type="ChEBI" id="CHEBI:83665"/>
        <dbReference type="ChEBI" id="CHEBI:456215"/>
        <dbReference type="EC" id="6.3.4.19"/>
    </reaction>
</comment>
<keyword evidence="4 7" id="KW-0547">Nucleotide-binding</keyword>
<dbReference type="Gene3D" id="3.40.50.620">
    <property type="entry name" value="HUPs"/>
    <property type="match status" value="1"/>
</dbReference>
<dbReference type="NCBIfam" id="TIGR02432">
    <property type="entry name" value="lysidine_TilS_N"/>
    <property type="match status" value="1"/>
</dbReference>
<dbReference type="HAMAP" id="MF_01161">
    <property type="entry name" value="tRNA_Ile_lys_synt"/>
    <property type="match status" value="1"/>
</dbReference>
<name>A0A929QYD5_9ACTO</name>
<protein>
    <recommendedName>
        <fullName evidence="7">tRNA(Ile)-lysidine synthase</fullName>
        <ecNumber evidence="7">6.3.4.19</ecNumber>
    </recommendedName>
    <alternativeName>
        <fullName evidence="7">tRNA(Ile)-2-lysyl-cytidine synthase</fullName>
    </alternativeName>
    <alternativeName>
        <fullName evidence="7">tRNA(Ile)-lysidine synthetase</fullName>
    </alternativeName>
</protein>
<dbReference type="EC" id="6.3.4.19" evidence="7"/>
<dbReference type="InterPro" id="IPR011063">
    <property type="entry name" value="TilS/TtcA_N"/>
</dbReference>
<comment type="function">
    <text evidence="7">Ligates lysine onto the cytidine present at position 34 of the AUA codon-specific tRNA(Ile) that contains the anticodon CAU, in an ATP-dependent manner. Cytidine is converted to lysidine, thus changing the amino acid specificity of the tRNA from methionine to isoleucine.</text>
</comment>
<dbReference type="InterPro" id="IPR012795">
    <property type="entry name" value="tRNA_Ile_lys_synt_N"/>
</dbReference>
<evidence type="ECO:0000256" key="3">
    <source>
        <dbReference type="ARBA" id="ARBA00022694"/>
    </source>
</evidence>
<sequence>MCAELRRASRLVGANPRGPLARVSLAVGGCLRSLGASPPDRIVVALSGGADSLALAAAAIDSGTRMGIDVRTVTVDHGLRPDSGHEAHAVAELARSLGAVPQVVAVDAAAGAAGPEGNARAARMEALRREASGSPVLLGHTMDDQAETVLLRLARGSGAGSLRAMSPRRADADGTVWLRPLLGVRRADTAGACAQMGLVPRSDPTNDPDGPWRAADGSALRRAAVRHRALPALARALGADPVPALARSAAAAADDDDALASWAQRVRASEVRGEGGARSIRVKALEGLPRAVRGRVLASFLRDAGVPGGSLAAGHVEAVDALVTAWRGQGPLNLPRVVVARSGAGERAVIEAGPLRSQ</sequence>
<evidence type="ECO:0000259" key="8">
    <source>
        <dbReference type="Pfam" id="PF01171"/>
    </source>
</evidence>
<keyword evidence="3 7" id="KW-0819">tRNA processing</keyword>
<dbReference type="Pfam" id="PF09179">
    <property type="entry name" value="TilS"/>
    <property type="match status" value="1"/>
</dbReference>
<dbReference type="Proteomes" id="UP000718630">
    <property type="component" value="Unassembled WGS sequence"/>
</dbReference>